<dbReference type="Gene3D" id="3.90.1300.10">
    <property type="entry name" value="Amidase signature (AS) domain"/>
    <property type="match status" value="1"/>
</dbReference>
<evidence type="ECO:0000256" key="1">
    <source>
        <dbReference type="ARBA" id="ARBA00009199"/>
    </source>
</evidence>
<evidence type="ECO:0000313" key="4">
    <source>
        <dbReference type="Proteomes" id="UP000000343"/>
    </source>
</evidence>
<evidence type="ECO:0000313" key="3">
    <source>
        <dbReference type="EMBL" id="ADW70318.1"/>
    </source>
</evidence>
<dbReference type="GO" id="GO:0004040">
    <property type="term" value="F:amidase activity"/>
    <property type="evidence" value="ECO:0007669"/>
    <property type="project" value="UniProtKB-EC"/>
</dbReference>
<reference evidence="4" key="1">
    <citation type="submission" date="2011-01" db="EMBL/GenBank/DDBJ databases">
        <title>Complete sequence of chromosome of Acidobacterium sp. MP5ACTX9.</title>
        <authorList>
            <consortium name="US DOE Joint Genome Institute"/>
            <person name="Lucas S."/>
            <person name="Copeland A."/>
            <person name="Lapidus A."/>
            <person name="Cheng J.-F."/>
            <person name="Goodwin L."/>
            <person name="Pitluck S."/>
            <person name="Teshima H."/>
            <person name="Detter J.C."/>
            <person name="Han C."/>
            <person name="Tapia R."/>
            <person name="Land M."/>
            <person name="Hauser L."/>
            <person name="Kyrpides N."/>
            <person name="Ivanova N."/>
            <person name="Ovchinnikova G."/>
            <person name="Pagani I."/>
            <person name="Rawat S.R."/>
            <person name="Mannisto M."/>
            <person name="Haggblom M.M."/>
            <person name="Woyke T."/>
        </authorList>
    </citation>
    <scope>NUCLEOTIDE SEQUENCE [LARGE SCALE GENOMIC DNA]</scope>
    <source>
        <strain evidence="4">MP5ACTX9</strain>
    </source>
</reference>
<proteinExistence type="inferred from homology"/>
<keyword evidence="4" id="KW-1185">Reference proteome</keyword>
<dbReference type="InterPro" id="IPR020556">
    <property type="entry name" value="Amidase_CS"/>
</dbReference>
<protein>
    <submittedName>
        <fullName evidence="3">Amidase</fullName>
        <ecNumber evidence="3">3.5.1.4</ecNumber>
    </submittedName>
</protein>
<dbReference type="InterPro" id="IPR036928">
    <property type="entry name" value="AS_sf"/>
</dbReference>
<accession>E8X275</accession>
<gene>
    <name evidence="3" type="ordered locus">AciX9_3307</name>
</gene>
<dbReference type="Pfam" id="PF01425">
    <property type="entry name" value="Amidase"/>
    <property type="match status" value="1"/>
</dbReference>
<dbReference type="InterPro" id="IPR023631">
    <property type="entry name" value="Amidase_dom"/>
</dbReference>
<dbReference type="SUPFAM" id="SSF75304">
    <property type="entry name" value="Amidase signature (AS) enzymes"/>
    <property type="match status" value="1"/>
</dbReference>
<dbReference type="AlphaFoldDB" id="E8X275"/>
<organism evidence="4">
    <name type="scientific">Granulicella tundricola (strain ATCC BAA-1859 / DSM 23138 / MP5ACTX9)</name>
    <dbReference type="NCBI Taxonomy" id="1198114"/>
    <lineage>
        <taxon>Bacteria</taxon>
        <taxon>Pseudomonadati</taxon>
        <taxon>Acidobacteriota</taxon>
        <taxon>Terriglobia</taxon>
        <taxon>Terriglobales</taxon>
        <taxon>Acidobacteriaceae</taxon>
        <taxon>Granulicella</taxon>
    </lineage>
</organism>
<dbReference type="PANTHER" id="PTHR11895:SF7">
    <property type="entry name" value="GLUTAMYL-TRNA(GLN) AMIDOTRANSFERASE SUBUNIT A, MITOCHONDRIAL"/>
    <property type="match status" value="1"/>
</dbReference>
<dbReference type="EC" id="3.5.1.4" evidence="3"/>
<dbReference type="PaxDb" id="1198114-AciX9_3307"/>
<dbReference type="PANTHER" id="PTHR11895">
    <property type="entry name" value="TRANSAMIDASE"/>
    <property type="match status" value="1"/>
</dbReference>
<dbReference type="OrthoDB" id="9811471at2"/>
<name>E8X275_GRATM</name>
<dbReference type="InterPro" id="IPR000120">
    <property type="entry name" value="Amidase"/>
</dbReference>
<dbReference type="HOGENOM" id="CLU_009600_0_3_0"/>
<sequence>MKSLTRREFSWGAATALFATQAFLNSPRAHASDPAETDLTKLTLAEASARIHAGTVTSTQLTKACLDRIAIYDPKLDAFITVMRDKALAQAAILDAEQKAGKLRGPLHGIPVALKDNIDTAGTRTTAASGVFQDRVPAEDAPVTTRLKAAGAVIIGKTNLHEFAMGAGEASFFGAARNPWALDHNTGGSSSGSGAAMSADLCYGSLGTDTAGSIRNPGAFCGVVGIKPTYGLVPIRGIAPLCVSLDHCGPITRTVEDAAMMLNVLAGYDHLDITSVEHAKEDYVAGMKQPIKGLRLGIPIGAFDGVDPQVGQLVHTAIELLATLTRGVKEVSLPSTNDVAYQNFASMGETFAYHEQFFKLQSNRYQPVDRRRLEAEEATHPRAEDYIRLRWELETLRRTIDDAFTDFDLVLMPTQKVTAPVLDDMLRRNLQPTTTPLTSSSTAGGGSSVGAYNAYGIPSLTVPCGFSKEGLPVGLMICGPHFSESKVLALAHAYEQATAWHTMKPPITPDTVVPPLITHL</sequence>
<feature type="domain" description="Amidase" evidence="2">
    <location>
        <begin position="61"/>
        <end position="488"/>
    </location>
</feature>
<keyword evidence="3" id="KW-0378">Hydrolase</keyword>
<dbReference type="PROSITE" id="PS00571">
    <property type="entry name" value="AMIDASES"/>
    <property type="match status" value="1"/>
</dbReference>
<dbReference type="KEGG" id="acm:AciX9_3307"/>
<dbReference type="Proteomes" id="UP000000343">
    <property type="component" value="Chromosome"/>
</dbReference>
<dbReference type="EMBL" id="CP002480">
    <property type="protein sequence ID" value="ADW70318.1"/>
    <property type="molecule type" value="Genomic_DNA"/>
</dbReference>
<comment type="similarity">
    <text evidence="1">Belongs to the amidase family.</text>
</comment>
<dbReference type="STRING" id="1198114.AciX9_3307"/>
<evidence type="ECO:0000259" key="2">
    <source>
        <dbReference type="Pfam" id="PF01425"/>
    </source>
</evidence>
<dbReference type="eggNOG" id="COG0154">
    <property type="taxonomic scope" value="Bacteria"/>
</dbReference>